<evidence type="ECO:0000313" key="3">
    <source>
        <dbReference type="Proteomes" id="UP000009315"/>
    </source>
</evidence>
<organism evidence="2 3">
    <name type="scientific">Desulforamulus hydrothermalis Lam5 = DSM 18033</name>
    <dbReference type="NCBI Taxonomy" id="1121428"/>
    <lineage>
        <taxon>Bacteria</taxon>
        <taxon>Bacillati</taxon>
        <taxon>Bacillota</taxon>
        <taxon>Clostridia</taxon>
        <taxon>Eubacteriales</taxon>
        <taxon>Peptococcaceae</taxon>
        <taxon>Desulforamulus</taxon>
    </lineage>
</organism>
<dbReference type="OrthoDB" id="1787174at2"/>
<reference evidence="2 3" key="1">
    <citation type="journal article" date="2013" name="Genome Announc.">
        <title>Genome Sequence of the Sulfate-Reducing Bacterium Desulfotomaculum hydrothermale Lam5(T).</title>
        <authorList>
            <person name="Amin O."/>
            <person name="Fardeau M.L."/>
            <person name="Valette O."/>
            <person name="Hirschler-Rea A."/>
            <person name="Barbe V."/>
            <person name="Medigue C."/>
            <person name="Vacherie B."/>
            <person name="Ollivier B."/>
            <person name="Bertin P.N."/>
            <person name="Dolla A."/>
        </authorList>
    </citation>
    <scope>NUCLEOTIDE SEQUENCE [LARGE SCALE GENOMIC DNA]</scope>
    <source>
        <strain evidence="3">Lam5 / DSM 18033</strain>
    </source>
</reference>
<evidence type="ECO:0000256" key="1">
    <source>
        <dbReference type="SAM" id="MobiDB-lite"/>
    </source>
</evidence>
<keyword evidence="3" id="KW-1185">Reference proteome</keyword>
<proteinExistence type="predicted"/>
<name>K8E0M1_9FIRM</name>
<gene>
    <name evidence="2" type="ORF">DESHY_60212</name>
</gene>
<dbReference type="AlphaFoldDB" id="K8E0M1"/>
<feature type="compositionally biased region" description="Polar residues" evidence="1">
    <location>
        <begin position="88"/>
        <end position="99"/>
    </location>
</feature>
<dbReference type="Proteomes" id="UP000009315">
    <property type="component" value="Unassembled WGS sequence"/>
</dbReference>
<protein>
    <submittedName>
        <fullName evidence="2">Uncharacterized protein</fullName>
    </submittedName>
</protein>
<comment type="caution">
    <text evidence="2">The sequence shown here is derived from an EMBL/GenBank/DDBJ whole genome shotgun (WGS) entry which is preliminary data.</text>
</comment>
<evidence type="ECO:0000313" key="2">
    <source>
        <dbReference type="EMBL" id="CCO09040.1"/>
    </source>
</evidence>
<dbReference type="EMBL" id="CAOS01000013">
    <property type="protein sequence ID" value="CCO09040.1"/>
    <property type="molecule type" value="Genomic_DNA"/>
</dbReference>
<feature type="region of interest" description="Disordered" evidence="1">
    <location>
        <begin position="72"/>
        <end position="99"/>
    </location>
</feature>
<dbReference type="RefSeq" id="WP_008412792.1">
    <property type="nucleotide sequence ID" value="NZ_CAOS01000013.1"/>
</dbReference>
<accession>K8E0M1</accession>
<sequence length="154" mass="17441">MFRLPPFGDPRIALFGLTMFTQANPGLEKQLEVFANILAATRNSLSAIRSEMHNFEASMLSLATPKTAYTTQPVHETAGPNDAAAGHSSANYSQTNFQQPTVQPEQTYTNMQTMEVNTEQQTRLRETLENMIKQNPDKLTEFLDDLERLIKKYR</sequence>